<dbReference type="Pfam" id="PF01676">
    <property type="entry name" value="Metalloenzyme"/>
    <property type="match status" value="1"/>
</dbReference>
<evidence type="ECO:0000256" key="5">
    <source>
        <dbReference type="ARBA" id="ARBA00023152"/>
    </source>
</evidence>
<dbReference type="UniPathway" id="UPA00109">
    <property type="reaction ID" value="UER00186"/>
</dbReference>
<evidence type="ECO:0000256" key="2">
    <source>
        <dbReference type="ARBA" id="ARBA00002315"/>
    </source>
</evidence>
<comment type="similarity">
    <text evidence="4 7">Belongs to the BPG-independent phosphoglycerate mutase family. A-PGAM subfamily.</text>
</comment>
<name>A0A401H844_AERPX</name>
<dbReference type="SUPFAM" id="SSF53649">
    <property type="entry name" value="Alkaline phosphatase-like"/>
    <property type="match status" value="1"/>
</dbReference>
<organism evidence="9 10">
    <name type="scientific">Aeropyrum pernix</name>
    <dbReference type="NCBI Taxonomy" id="56636"/>
    <lineage>
        <taxon>Archaea</taxon>
        <taxon>Thermoproteota</taxon>
        <taxon>Thermoprotei</taxon>
        <taxon>Desulfurococcales</taxon>
        <taxon>Desulfurococcaceae</taxon>
        <taxon>Aeropyrum</taxon>
    </lineage>
</organism>
<dbReference type="GO" id="GO:0006096">
    <property type="term" value="P:glycolytic process"/>
    <property type="evidence" value="ECO:0007669"/>
    <property type="project" value="UniProtKB-UniRule"/>
</dbReference>
<dbReference type="PANTHER" id="PTHR31209">
    <property type="entry name" value="COFACTOR-INDEPENDENT PHOSPHOGLYCERATE MUTASE"/>
    <property type="match status" value="1"/>
</dbReference>
<evidence type="ECO:0000256" key="7">
    <source>
        <dbReference type="HAMAP-Rule" id="MF_01402"/>
    </source>
</evidence>
<evidence type="ECO:0000256" key="3">
    <source>
        <dbReference type="ARBA" id="ARBA00004798"/>
    </source>
</evidence>
<dbReference type="Gene3D" id="3.40.720.10">
    <property type="entry name" value="Alkaline Phosphatase, subunit A"/>
    <property type="match status" value="1"/>
</dbReference>
<evidence type="ECO:0000313" key="10">
    <source>
        <dbReference type="Proteomes" id="UP000291213"/>
    </source>
</evidence>
<dbReference type="PANTHER" id="PTHR31209:SF0">
    <property type="entry name" value="METALLOENZYME DOMAIN-CONTAINING PROTEIN"/>
    <property type="match status" value="1"/>
</dbReference>
<evidence type="ECO:0000259" key="8">
    <source>
        <dbReference type="Pfam" id="PF01676"/>
    </source>
</evidence>
<comment type="caution">
    <text evidence="9">The sequence shown here is derived from an EMBL/GenBank/DDBJ whole genome shotgun (WGS) entry which is preliminary data.</text>
</comment>
<comment type="catalytic activity">
    <reaction evidence="1 7">
        <text>(2R)-2-phosphoglycerate = (2R)-3-phosphoglycerate</text>
        <dbReference type="Rhea" id="RHEA:15901"/>
        <dbReference type="ChEBI" id="CHEBI:58272"/>
        <dbReference type="ChEBI" id="CHEBI:58289"/>
        <dbReference type="EC" id="5.4.2.12"/>
    </reaction>
</comment>
<dbReference type="PIRSF" id="PIRSF006392">
    <property type="entry name" value="IPGAM_arch"/>
    <property type="match status" value="1"/>
</dbReference>
<sequence length="454" mass="49341">MSLLTLAFNPQPRAKTYCSGPILRVSGVWAVKILYIVLDGAADSPTSPRKTLEEASKPNIDSLGSHAVCGMVYTVKPGVAPQSDYATLSLLGYNPDDYYPGRGPLEAFGAGIEMRRGDIALRANFATVDPGTLRIIDRRVGRSLTSREARELASAVDGMELEEGEGTALFRATIGHRGVLVLRHRSKPLSDAISNTDPAYERRGRFSVALEKYEPFIKLSNPLVEDEAAVLAARMLNEFTLKAVEILDGHPVNLAREKRGLLKANAILSRDAGGLPEEKPPSFQERFGLRGASIVEMVVERGISRYIGLDDIRVEIEGRAREEVYREEAARAVEALETHDLVYVHLKGPDEPGHDGSFEGKIKAVEDIDKHFFAPLLDRLSSAGLEPAFVVTSDHATPWDVGAHSGDPVPLMISHQSIQGSIGKFSETVCLRGRLGTIIGGYKIIPKTLSLLAG</sequence>
<proteinExistence type="inferred from homology"/>
<dbReference type="InterPro" id="IPR042253">
    <property type="entry name" value="Pglycerate_mutase_ApgM_sf"/>
</dbReference>
<dbReference type="GO" id="GO:0046872">
    <property type="term" value="F:metal ion binding"/>
    <property type="evidence" value="ECO:0007669"/>
    <property type="project" value="InterPro"/>
</dbReference>
<dbReference type="NCBIfam" id="TIGR00306">
    <property type="entry name" value="apgM"/>
    <property type="match status" value="1"/>
</dbReference>
<gene>
    <name evidence="7" type="primary">apgM</name>
    <name evidence="9" type="ORF">apy_02730</name>
</gene>
<comment type="pathway">
    <text evidence="3 7">Carbohydrate degradation; glycolysis; pyruvate from D-glyceraldehyde 3-phosphate: step 3/5.</text>
</comment>
<evidence type="ECO:0000256" key="6">
    <source>
        <dbReference type="ARBA" id="ARBA00023235"/>
    </source>
</evidence>
<dbReference type="Pfam" id="PF10143">
    <property type="entry name" value="PhosphMutase"/>
    <property type="match status" value="1"/>
</dbReference>
<keyword evidence="6 7" id="KW-0413">Isomerase</keyword>
<evidence type="ECO:0000256" key="1">
    <source>
        <dbReference type="ARBA" id="ARBA00000370"/>
    </source>
</evidence>
<dbReference type="InterPro" id="IPR023665">
    <property type="entry name" value="ApgAM_prokaryotes"/>
</dbReference>
<protein>
    <recommendedName>
        <fullName evidence="7">2,3-bisphosphoglycerate-independent phosphoglycerate mutase</fullName>
        <shortName evidence="7">BPG-independent PGAM</shortName>
        <shortName evidence="7">Phosphoglyceromutase</shortName>
        <shortName evidence="7">aPGAM</shortName>
        <ecNumber evidence="7">5.4.2.12</ecNumber>
    </recommendedName>
</protein>
<evidence type="ECO:0000256" key="4">
    <source>
        <dbReference type="ARBA" id="ARBA00005524"/>
    </source>
</evidence>
<dbReference type="Gene3D" id="3.30.70.2130">
    <property type="entry name" value="Metalloenzyme domain"/>
    <property type="match status" value="1"/>
</dbReference>
<dbReference type="GO" id="GO:0004619">
    <property type="term" value="F:phosphoglycerate mutase activity"/>
    <property type="evidence" value="ECO:0007669"/>
    <property type="project" value="UniProtKB-UniRule"/>
</dbReference>
<dbReference type="AlphaFoldDB" id="A0A401H844"/>
<comment type="function">
    <text evidence="2 7">Catalyzes the interconversion of 2-phosphoglycerate and 3-phosphoglycerate.</text>
</comment>
<dbReference type="InterPro" id="IPR017850">
    <property type="entry name" value="Alkaline_phosphatase_core_sf"/>
</dbReference>
<keyword evidence="5 7" id="KW-0324">Glycolysis</keyword>
<reference evidence="9 10" key="1">
    <citation type="submission" date="2017-02" db="EMBL/GenBank/DDBJ databases">
        <title>isolation and characterization of a novel temperate virus Aeropyrum globular virus 1 infecting hyperthermophilic archaeon Aeropyrum.</title>
        <authorList>
            <person name="Yumiya M."/>
            <person name="Yoshida T."/>
            <person name="Sako Y."/>
        </authorList>
    </citation>
    <scope>NUCLEOTIDE SEQUENCE [LARGE SCALE GENOMIC DNA]</scope>
    <source>
        <strain evidence="9 10">YK1-12-2013</strain>
    </source>
</reference>
<dbReference type="HAMAP" id="MF_01402_A">
    <property type="entry name" value="ApgM_A"/>
    <property type="match status" value="1"/>
</dbReference>
<dbReference type="EC" id="5.4.2.12" evidence="7"/>
<dbReference type="EMBL" id="BDMD01000011">
    <property type="protein sequence ID" value="GBF08548.1"/>
    <property type="molecule type" value="Genomic_DNA"/>
</dbReference>
<accession>A0A401H844</accession>
<feature type="domain" description="Metalloenzyme" evidence="8">
    <location>
        <begin position="32"/>
        <end position="438"/>
    </location>
</feature>
<dbReference type="InterPro" id="IPR004456">
    <property type="entry name" value="Pglycerate_mutase_ApgM"/>
</dbReference>
<evidence type="ECO:0000313" key="9">
    <source>
        <dbReference type="EMBL" id="GBF08548.1"/>
    </source>
</evidence>
<dbReference type="InterPro" id="IPR006124">
    <property type="entry name" value="Metalloenzyme"/>
</dbReference>
<dbReference type="CDD" id="cd16011">
    <property type="entry name" value="iPGM_like"/>
    <property type="match status" value="1"/>
</dbReference>
<dbReference type="Proteomes" id="UP000291213">
    <property type="component" value="Unassembled WGS sequence"/>
</dbReference>